<evidence type="ECO:0000313" key="8">
    <source>
        <dbReference type="Proteomes" id="UP000198983"/>
    </source>
</evidence>
<evidence type="ECO:0000256" key="4">
    <source>
        <dbReference type="ARBA" id="ARBA00022989"/>
    </source>
</evidence>
<dbReference type="InterPro" id="IPR010343">
    <property type="entry name" value="ArAE_1"/>
</dbReference>
<keyword evidence="4 6" id="KW-1133">Transmembrane helix</keyword>
<gene>
    <name evidence="7" type="ORF">SAMN04489717_4554</name>
</gene>
<keyword evidence="3 6" id="KW-0812">Transmembrane</keyword>
<dbReference type="EMBL" id="LT629732">
    <property type="protein sequence ID" value="SDS97451.1"/>
    <property type="molecule type" value="Genomic_DNA"/>
</dbReference>
<evidence type="ECO:0000256" key="2">
    <source>
        <dbReference type="ARBA" id="ARBA00022475"/>
    </source>
</evidence>
<proteinExistence type="predicted"/>
<dbReference type="GO" id="GO:0005886">
    <property type="term" value="C:plasma membrane"/>
    <property type="evidence" value="ECO:0007669"/>
    <property type="project" value="UniProtKB-SubCell"/>
</dbReference>
<dbReference type="AlphaFoldDB" id="A0A1H1WLE8"/>
<feature type="transmembrane region" description="Helical" evidence="6">
    <location>
        <begin position="60"/>
        <end position="79"/>
    </location>
</feature>
<evidence type="ECO:0000256" key="5">
    <source>
        <dbReference type="ARBA" id="ARBA00023136"/>
    </source>
</evidence>
<evidence type="ECO:0000256" key="3">
    <source>
        <dbReference type="ARBA" id="ARBA00022692"/>
    </source>
</evidence>
<comment type="subcellular location">
    <subcellularLocation>
        <location evidence="1">Cell membrane</location>
        <topology evidence="1">Multi-pass membrane protein</topology>
    </subcellularLocation>
</comment>
<protein>
    <submittedName>
        <fullName evidence="7">Aromatic acid exporter family member 1</fullName>
    </submittedName>
</protein>
<evidence type="ECO:0000256" key="1">
    <source>
        <dbReference type="ARBA" id="ARBA00004651"/>
    </source>
</evidence>
<keyword evidence="8" id="KW-1185">Reference proteome</keyword>
<dbReference type="STRING" id="117157.SAMN04489717_4554"/>
<sequence length="400" mass="42631">MIGLRTALASTRSGFDRVRDRIPAARPAGRGHRSTMAAQSAKAALAGILAWLVAGWWLDSPLAVIAPWVAIVTVQTTVYRSVRDGLWQLGAMAIGTVVATGVHVFVPNTLAAMCLVLPATLALTLWRRVGDQGVYSATTALFVLVYGTVSFGAVVDRLREAAIGAVIGVVVNAVILPPVYHRRGLEATQAVSWEAGEILRSIADGLRSGVDRDAVLRWDERGRELTRMADRARTLSGWSAESRRWNPRYEPVRRQSAGPDPEEVAGVVSRVVGSVNGLVRVLLEGTDEAFRSQLPGPESAGPYADLCDRLAQACQTYSDHVAGRCTDEDRAGYAEALSVAGSLSAELQADLDARSAADPSALGMFLLEVKRLLIGLPSAEEICPSARGRLEAEPTGSLDA</sequence>
<dbReference type="Pfam" id="PF06081">
    <property type="entry name" value="ArAE_1"/>
    <property type="match status" value="1"/>
</dbReference>
<keyword evidence="2" id="KW-1003">Cell membrane</keyword>
<keyword evidence="5 6" id="KW-0472">Membrane</keyword>
<feature type="transmembrane region" description="Helical" evidence="6">
    <location>
        <begin position="86"/>
        <end position="104"/>
    </location>
</feature>
<evidence type="ECO:0000313" key="7">
    <source>
        <dbReference type="EMBL" id="SDS97451.1"/>
    </source>
</evidence>
<reference evidence="7 8" key="1">
    <citation type="submission" date="2016-10" db="EMBL/GenBank/DDBJ databases">
        <authorList>
            <person name="de Groot N.N."/>
        </authorList>
    </citation>
    <scope>NUCLEOTIDE SEQUENCE [LARGE SCALE GENOMIC DNA]</scope>
    <source>
        <strain evidence="7 8">DSM 22024</strain>
    </source>
</reference>
<organism evidence="7 8">
    <name type="scientific">Actinopolymorpha singaporensis</name>
    <dbReference type="NCBI Taxonomy" id="117157"/>
    <lineage>
        <taxon>Bacteria</taxon>
        <taxon>Bacillati</taxon>
        <taxon>Actinomycetota</taxon>
        <taxon>Actinomycetes</taxon>
        <taxon>Propionibacteriales</taxon>
        <taxon>Actinopolymorphaceae</taxon>
        <taxon>Actinopolymorpha</taxon>
    </lineage>
</organism>
<feature type="transmembrane region" description="Helical" evidence="6">
    <location>
        <begin position="161"/>
        <end position="180"/>
    </location>
</feature>
<dbReference type="Proteomes" id="UP000198983">
    <property type="component" value="Chromosome I"/>
</dbReference>
<accession>A0A1H1WLE8</accession>
<name>A0A1H1WLE8_9ACTN</name>
<feature type="transmembrane region" description="Helical" evidence="6">
    <location>
        <begin position="133"/>
        <end position="155"/>
    </location>
</feature>
<evidence type="ECO:0000256" key="6">
    <source>
        <dbReference type="SAM" id="Phobius"/>
    </source>
</evidence>